<name>A0A835TE31_CHLIN</name>
<feature type="compositionally biased region" description="Polar residues" evidence="1">
    <location>
        <begin position="286"/>
        <end position="295"/>
    </location>
</feature>
<dbReference type="EMBL" id="JAEHOC010000005">
    <property type="protein sequence ID" value="KAG2441648.1"/>
    <property type="molecule type" value="Genomic_DNA"/>
</dbReference>
<comment type="caution">
    <text evidence="2">The sequence shown here is derived from an EMBL/GenBank/DDBJ whole genome shotgun (WGS) entry which is preliminary data.</text>
</comment>
<keyword evidence="3" id="KW-1185">Reference proteome</keyword>
<feature type="compositionally biased region" description="Low complexity" evidence="1">
    <location>
        <begin position="1"/>
        <end position="18"/>
    </location>
</feature>
<gene>
    <name evidence="2" type="ORF">HXX76_003266</name>
</gene>
<evidence type="ECO:0000256" key="1">
    <source>
        <dbReference type="SAM" id="MobiDB-lite"/>
    </source>
</evidence>
<evidence type="ECO:0000313" key="2">
    <source>
        <dbReference type="EMBL" id="KAG2441648.1"/>
    </source>
</evidence>
<proteinExistence type="predicted"/>
<evidence type="ECO:0000313" key="3">
    <source>
        <dbReference type="Proteomes" id="UP000650467"/>
    </source>
</evidence>
<accession>A0A835TE31</accession>
<feature type="region of interest" description="Disordered" evidence="1">
    <location>
        <begin position="270"/>
        <end position="295"/>
    </location>
</feature>
<feature type="compositionally biased region" description="Low complexity" evidence="1">
    <location>
        <begin position="274"/>
        <end position="285"/>
    </location>
</feature>
<dbReference type="Proteomes" id="UP000650467">
    <property type="component" value="Unassembled WGS sequence"/>
</dbReference>
<sequence length="295" mass="29961">MSLLSQSRSIQQRSSLLRGPTPCVKPSTRCIFARSGQSARRNHLKAAAEQEPGVTQSADDISRIEALAKEAYQRAAGVMANSGLTFPPETPAANDSSSYSTSFRVTDTEPTAAAGLSDAIADISAGDPAAAAAGDGASATASSDQAAAPAVGGRYGVTVLALHVGEAGEPDVNAKIDNLEAELAVLREMTGSSGGAAAGPGPVDVPGQPDPALQSVEDLRRGGLSAVEQIVAQGAVMGDFAGQVNPALQDTVEDARPRGLSVTERVVAEGAVMDDPLNNPLDNPNSQPMSGYTNL</sequence>
<organism evidence="2 3">
    <name type="scientific">Chlamydomonas incerta</name>
    <dbReference type="NCBI Taxonomy" id="51695"/>
    <lineage>
        <taxon>Eukaryota</taxon>
        <taxon>Viridiplantae</taxon>
        <taxon>Chlorophyta</taxon>
        <taxon>core chlorophytes</taxon>
        <taxon>Chlorophyceae</taxon>
        <taxon>CS clade</taxon>
        <taxon>Chlamydomonadales</taxon>
        <taxon>Chlamydomonadaceae</taxon>
        <taxon>Chlamydomonas</taxon>
    </lineage>
</organism>
<feature type="region of interest" description="Disordered" evidence="1">
    <location>
        <begin position="1"/>
        <end position="24"/>
    </location>
</feature>
<feature type="compositionally biased region" description="Polar residues" evidence="1">
    <location>
        <begin position="93"/>
        <end position="105"/>
    </location>
</feature>
<feature type="region of interest" description="Disordered" evidence="1">
    <location>
        <begin position="86"/>
        <end position="105"/>
    </location>
</feature>
<protein>
    <submittedName>
        <fullName evidence="2">Uncharacterized protein</fullName>
    </submittedName>
</protein>
<dbReference type="OrthoDB" id="10475735at2759"/>
<dbReference type="AlphaFoldDB" id="A0A835TE31"/>
<reference evidence="2" key="1">
    <citation type="journal article" date="2020" name="bioRxiv">
        <title>Comparative genomics of Chlamydomonas.</title>
        <authorList>
            <person name="Craig R.J."/>
            <person name="Hasan A.R."/>
            <person name="Ness R.W."/>
            <person name="Keightley P.D."/>
        </authorList>
    </citation>
    <scope>NUCLEOTIDE SEQUENCE</scope>
    <source>
        <strain evidence="2">SAG 7.73</strain>
    </source>
</reference>